<dbReference type="GO" id="GO:0005829">
    <property type="term" value="C:cytosol"/>
    <property type="evidence" value="ECO:0007669"/>
    <property type="project" value="TreeGrafter"/>
</dbReference>
<dbReference type="EMBL" id="GIIL01003289">
    <property type="protein sequence ID" value="NOV47015.1"/>
    <property type="molecule type" value="Transcribed_RNA"/>
</dbReference>
<dbReference type="PANTHER" id="PTHR24006">
    <property type="entry name" value="UBIQUITIN CARBOXYL-TERMINAL HYDROLASE"/>
    <property type="match status" value="1"/>
</dbReference>
<comment type="similarity">
    <text evidence="2">Belongs to the peptidase C19 family.</text>
</comment>
<dbReference type="InterPro" id="IPR001394">
    <property type="entry name" value="Peptidase_C19_UCH"/>
</dbReference>
<dbReference type="PANTHER" id="PTHR24006:SF702">
    <property type="entry name" value="UBIQUITIN CARBOXYL-TERMINAL HYDROLASE 47"/>
    <property type="match status" value="1"/>
</dbReference>
<evidence type="ECO:0000259" key="12">
    <source>
        <dbReference type="PROSITE" id="PS50235"/>
    </source>
</evidence>
<dbReference type="PROSITE" id="PS00973">
    <property type="entry name" value="USP_2"/>
    <property type="match status" value="1"/>
</dbReference>
<dbReference type="InterPro" id="IPR018200">
    <property type="entry name" value="USP_CS"/>
</dbReference>
<comment type="catalytic activity">
    <reaction evidence="1">
        <text>Thiol-dependent hydrolysis of ester, thioester, amide, peptide and isopeptide bonds formed by the C-terminal Gly of ubiquitin (a 76-residue protein attached to proteins as an intracellular targeting signal).</text>
        <dbReference type="EC" id="3.4.19.12"/>
    </reaction>
</comment>
<feature type="region of interest" description="Disordered" evidence="11">
    <location>
        <begin position="1394"/>
        <end position="1444"/>
    </location>
</feature>
<evidence type="ECO:0000256" key="4">
    <source>
        <dbReference type="ARBA" id="ARBA00022670"/>
    </source>
</evidence>
<evidence type="ECO:0000256" key="7">
    <source>
        <dbReference type="ARBA" id="ARBA00022807"/>
    </source>
</evidence>
<dbReference type="Pfam" id="PF00443">
    <property type="entry name" value="UCH"/>
    <property type="match status" value="1"/>
</dbReference>
<evidence type="ECO:0000256" key="9">
    <source>
        <dbReference type="ARBA" id="ARBA00029910"/>
    </source>
</evidence>
<sequence>MNQTNEMVHLDTSCMNSNSNGGNGDSLDGSGNGQIVLSDRSSTDEGTIICIVHDTLPLNGGKAVKEAICIRPSFPVEELYNEVAKKFGYTLGQFELFLETPNEKAVVILNLFPSKTCLEAGLSFTHGSRNHIIINHGQNRGRRKAIGEDDEFALGASASPLNDYPPAQNSPKEQQVFFVGLVNQAMTCYLNSLLQALYMTPEFRNALYNWKHIDNSSKSYIVDEASVSAAAKSIPLQLQRLFLQLQTSERTAVETTDLTRSFGWDSTEAWQQHDVQELCRVMFDALEQKFKKTEQADLINRLYQGKMIDYVKCLSCNTEKSREDTFLDIPLPVRPFGCSRAYGSIEEALKAFVQPETLEGQNQYHCETCQDKCDAHKGLKFKHFPYLLTLHLKRFDFDYNTFHRIKLNDRVTFPELLNLNAFVLSDPVFEQHDEEADNESNMLKQNLNMSIVDDQSTTDSGLDYDKDSMSHGATNGSDNQDYDEGIGMSISTNSGGTAQLPQNSSEHMQGPYIYELFSIMIHSGSASGGHYYAYIKDFKSGHWFCFNDQNVTMITEEDIQRSYGGGPPRTAGSTSGYYSAAYSSSTNAYMLMYRQIDSERNVQAMEVEDFPEHIKELLQHFRDSDSEYTVGHHEGDRTRRRRRDHESQLCRIKLYTSIDSIPGFHSQPLNSMADQVSDRREDTIMSAAYGELLEARMPVYPEVTMEQLTKEALERVLKKANCGAGDVVVKPEDCRLVFYDQTNDCIECNLDSEKQNTLRNVLANYDKDPSSCEMILEIKNPNVPEFKPYPSGGINIKILVVDVVTQEVEGPIFVRGNAWQTIGDFKRQLVNDLHIQIAEPKNLYMVCDRYYNGANLVDNMNMLKTECSFGQNRFFISTSLDVNDPVGLADENHQGIKTTFAFTNSKLKKIVDLFENIITLNFTLPPLDKESIEAMSIPYFDPNQIQAQAPSVTGNTEKQQTGSSSVPNNKIENVPIAYKKFYESNEMIVNQSPIPLLSEWENSEDGSLSDSDRTLIGDPPVEMEYLNEDEVKQINENFSTKYYFSSEQQQNMANEMMSENNTVQTTDLDDQDSGSMYFFRVTKFYLDPTFAHNNDINKPRNTIRVLADKRMTVGALKHFLSCEIRVPIDYFKLFRVYPVRQECECSRYEDTINTFSDEEYLSVKLGRTLRPGEFRGKIYLLQENDRTETSKLLCEWVLSQDHTVGQLKAELFQSYPELAPPYERWRLRKKNWKNPSKIYLDSMNFSDDISLFSNWEMFIQDLLPLHGNEQSDVKSENCENNRQLEIKTKAEQIVLFVKRWRPSELKLDDFQEVVINDMSTDELKLRIHDISGIPVEDIEFAKAPNTFPCEASVLTIHNEQDWNPSTTALDSYPFHIYDDGSVFYYRDKKEELKEPTAEEKQEIMTKEGHKFGRQSSLTSTHSPRRERALKIYVDNSPKKKDLID</sequence>
<feature type="compositionally biased region" description="Basic and acidic residues" evidence="11">
    <location>
        <begin position="1394"/>
        <end position="1410"/>
    </location>
</feature>
<evidence type="ECO:0000256" key="6">
    <source>
        <dbReference type="ARBA" id="ARBA00022801"/>
    </source>
</evidence>
<dbReference type="GO" id="GO:0005634">
    <property type="term" value="C:nucleus"/>
    <property type="evidence" value="ECO:0007669"/>
    <property type="project" value="TreeGrafter"/>
</dbReference>
<evidence type="ECO:0000313" key="13">
    <source>
        <dbReference type="EMBL" id="NOV47015.1"/>
    </source>
</evidence>
<dbReference type="PROSITE" id="PS50235">
    <property type="entry name" value="USP_3"/>
    <property type="match status" value="1"/>
</dbReference>
<feature type="compositionally biased region" description="Low complexity" evidence="11">
    <location>
        <begin position="16"/>
        <end position="29"/>
    </location>
</feature>
<keyword evidence="5" id="KW-0833">Ubl conjugation pathway</keyword>
<dbReference type="GO" id="GO:0004843">
    <property type="term" value="F:cysteine-type deubiquitinase activity"/>
    <property type="evidence" value="ECO:0007669"/>
    <property type="project" value="UniProtKB-EC"/>
</dbReference>
<organism evidence="13">
    <name type="scientific">Xenopsylla cheopis</name>
    <name type="common">Oriental rat flea</name>
    <name type="synonym">Pulex cheopis</name>
    <dbReference type="NCBI Taxonomy" id="163159"/>
    <lineage>
        <taxon>Eukaryota</taxon>
        <taxon>Metazoa</taxon>
        <taxon>Ecdysozoa</taxon>
        <taxon>Arthropoda</taxon>
        <taxon>Hexapoda</taxon>
        <taxon>Insecta</taxon>
        <taxon>Pterygota</taxon>
        <taxon>Neoptera</taxon>
        <taxon>Endopterygota</taxon>
        <taxon>Siphonaptera</taxon>
        <taxon>Pulicidae</taxon>
        <taxon>Xenopsyllinae</taxon>
        <taxon>Xenopsylla</taxon>
    </lineage>
</organism>
<evidence type="ECO:0000256" key="1">
    <source>
        <dbReference type="ARBA" id="ARBA00000707"/>
    </source>
</evidence>
<reference evidence="13" key="1">
    <citation type="submission" date="2020-03" db="EMBL/GenBank/DDBJ databases">
        <title>Transcriptomic Profiling of the Digestive Tract of the Rat Flea, Xenopsylla cheopis, Following Blood Feeding and Infection with Yersinia pestis.</title>
        <authorList>
            <person name="Bland D.M."/>
            <person name="Martens C.A."/>
            <person name="Virtaneva K."/>
            <person name="Kanakabandi K."/>
            <person name="Long D."/>
            <person name="Rosenke R."/>
            <person name="Saturday G.A."/>
            <person name="Hoyt F.H."/>
            <person name="Bruno D.P."/>
            <person name="Ribeiro J.M.C."/>
            <person name="Hinnebusch J."/>
        </authorList>
    </citation>
    <scope>NUCLEOTIDE SEQUENCE</scope>
</reference>
<feature type="region of interest" description="Disordered" evidence="11">
    <location>
        <begin position="1"/>
        <end position="34"/>
    </location>
</feature>
<dbReference type="InterPro" id="IPR028889">
    <property type="entry name" value="USP"/>
</dbReference>
<feature type="region of interest" description="Disordered" evidence="11">
    <location>
        <begin position="456"/>
        <end position="504"/>
    </location>
</feature>
<evidence type="ECO:0000256" key="11">
    <source>
        <dbReference type="SAM" id="MobiDB-lite"/>
    </source>
</evidence>
<dbReference type="Pfam" id="PF25985">
    <property type="entry name" value="Ubiquitin_USP47_N"/>
    <property type="match status" value="1"/>
</dbReference>
<evidence type="ECO:0000256" key="5">
    <source>
        <dbReference type="ARBA" id="ARBA00022786"/>
    </source>
</evidence>
<dbReference type="GO" id="GO:0006508">
    <property type="term" value="P:proteolysis"/>
    <property type="evidence" value="ECO:0007669"/>
    <property type="project" value="UniProtKB-KW"/>
</dbReference>
<name>A0A6M2DL03_XENCH</name>
<dbReference type="GO" id="GO:0016579">
    <property type="term" value="P:protein deubiquitination"/>
    <property type="evidence" value="ECO:0007669"/>
    <property type="project" value="InterPro"/>
</dbReference>
<dbReference type="Pfam" id="PF19718">
    <property type="entry name" value="USP47_C"/>
    <property type="match status" value="1"/>
</dbReference>
<evidence type="ECO:0000256" key="10">
    <source>
        <dbReference type="ARBA" id="ARBA00032453"/>
    </source>
</evidence>
<feature type="region of interest" description="Disordered" evidence="11">
    <location>
        <begin position="950"/>
        <end position="969"/>
    </location>
</feature>
<dbReference type="PROSITE" id="PS00972">
    <property type="entry name" value="USP_1"/>
    <property type="match status" value="1"/>
</dbReference>
<dbReference type="SUPFAM" id="SSF54001">
    <property type="entry name" value="Cysteine proteinases"/>
    <property type="match status" value="1"/>
</dbReference>
<proteinExistence type="inferred from homology"/>
<dbReference type="Gene3D" id="3.90.70.10">
    <property type="entry name" value="Cysteine proteinases"/>
    <property type="match status" value="1"/>
</dbReference>
<dbReference type="InterPro" id="IPR050164">
    <property type="entry name" value="Peptidase_C19"/>
</dbReference>
<dbReference type="EC" id="3.4.19.12" evidence="3"/>
<keyword evidence="6 13" id="KW-0378">Hydrolase</keyword>
<evidence type="ECO:0000256" key="3">
    <source>
        <dbReference type="ARBA" id="ARBA00012759"/>
    </source>
</evidence>
<dbReference type="InterPro" id="IPR038765">
    <property type="entry name" value="Papain-like_cys_pep_sf"/>
</dbReference>
<evidence type="ECO:0000256" key="8">
    <source>
        <dbReference type="ARBA" id="ARBA00026136"/>
    </source>
</evidence>
<protein>
    <recommendedName>
        <fullName evidence="8">Ubiquitin carboxyl-terminal hydrolase 47</fullName>
        <ecNumber evidence="3">3.4.19.12</ecNumber>
    </recommendedName>
    <alternativeName>
        <fullName evidence="9">Ubiquitin thioesterase 47</fullName>
    </alternativeName>
    <alternativeName>
        <fullName evidence="10">Ubiquitin-specific-processing protease 47</fullName>
    </alternativeName>
</protein>
<dbReference type="InterPro" id="IPR045578">
    <property type="entry name" value="USP47_C"/>
</dbReference>
<feature type="compositionally biased region" description="Polar residues" evidence="11">
    <location>
        <begin position="489"/>
        <end position="504"/>
    </location>
</feature>
<feature type="domain" description="USP" evidence="12">
    <location>
        <begin position="179"/>
        <end position="596"/>
    </location>
</feature>
<keyword evidence="7" id="KW-0788">Thiol protease</keyword>
<dbReference type="CDD" id="cd02659">
    <property type="entry name" value="peptidase_C19C"/>
    <property type="match status" value="1"/>
</dbReference>
<evidence type="ECO:0000256" key="2">
    <source>
        <dbReference type="ARBA" id="ARBA00009085"/>
    </source>
</evidence>
<accession>A0A6M2DL03</accession>
<keyword evidence="4" id="KW-0645">Protease</keyword>